<dbReference type="EMBL" id="CM000145">
    <property type="protein sequence ID" value="EEE68539.1"/>
    <property type="molecule type" value="Genomic_DNA"/>
</dbReference>
<reference evidence="1" key="2">
    <citation type="submission" date="2008-12" db="EMBL/GenBank/DDBJ databases">
        <title>Improved gene annotation of the rice (Oryza sativa) genomes.</title>
        <authorList>
            <person name="Wang J."/>
            <person name="Li R."/>
            <person name="Fan W."/>
            <person name="Huang Q."/>
            <person name="Zhang J."/>
            <person name="Zhou Y."/>
            <person name="Hu Y."/>
            <person name="Zi S."/>
            <person name="Li J."/>
            <person name="Ni P."/>
            <person name="Zheng H."/>
            <person name="Zhang Y."/>
            <person name="Zhao M."/>
            <person name="Hao Q."/>
            <person name="McDermott J."/>
            <person name="Samudrala R."/>
            <person name="Kristiansen K."/>
            <person name="Wong G.K.-S."/>
        </authorList>
    </citation>
    <scope>NUCLEOTIDE SEQUENCE</scope>
</reference>
<organism evidence="1">
    <name type="scientific">Oryza sativa subsp. japonica</name>
    <name type="common">Rice</name>
    <dbReference type="NCBI Taxonomy" id="39947"/>
    <lineage>
        <taxon>Eukaryota</taxon>
        <taxon>Viridiplantae</taxon>
        <taxon>Streptophyta</taxon>
        <taxon>Embryophyta</taxon>
        <taxon>Tracheophyta</taxon>
        <taxon>Spermatophyta</taxon>
        <taxon>Magnoliopsida</taxon>
        <taxon>Liliopsida</taxon>
        <taxon>Poales</taxon>
        <taxon>Poaceae</taxon>
        <taxon>BOP clade</taxon>
        <taxon>Oryzoideae</taxon>
        <taxon>Oryzeae</taxon>
        <taxon>Oryzinae</taxon>
        <taxon>Oryza</taxon>
        <taxon>Oryza sativa</taxon>
    </lineage>
</organism>
<dbReference type="AlphaFoldDB" id="B9G0H2"/>
<dbReference type="SUPFAM" id="SSF51445">
    <property type="entry name" value="(Trans)glycosidases"/>
    <property type="match status" value="1"/>
</dbReference>
<proteinExistence type="predicted"/>
<sequence>MKKAWGAVAAGVLTAGSGGGRDRLKGGLPVVTIPSPENSSSVFAKIVQSKQTKHVRVFSSGTDHRLLRSLVNRGEEVILTVPNEQLEHVARFLPATRITHIMTSDDVLVRSLGNTYFLVPTMVNLHPALAAARLNGRVKASSVRGAAKACSAADSAANTTCLLWLPPHAELLPCSAISAGAQTSSADDRSSLSDMLLPRAAAAAACEKVGQNILQPSQRRFPLPPLSPYLSTFPANTTLSPIHGLARSPPSRRAGPVAALPDGIAVADVVEKDWSFLDAAAAAAGGLAAIDVPAEAISNATTTTMIPERISVSSLLEVVSDDLLKLNNNLKSVSFF</sequence>
<gene>
    <name evidence="1" type="ORF">OsJ_26994</name>
</gene>
<evidence type="ECO:0000313" key="1">
    <source>
        <dbReference type="EMBL" id="EEE68539.1"/>
    </source>
</evidence>
<reference evidence="1" key="1">
    <citation type="journal article" date="2005" name="PLoS Biol.">
        <title>The genomes of Oryza sativa: a history of duplications.</title>
        <authorList>
            <person name="Yu J."/>
            <person name="Wang J."/>
            <person name="Lin W."/>
            <person name="Li S."/>
            <person name="Li H."/>
            <person name="Zhou J."/>
            <person name="Ni P."/>
            <person name="Dong W."/>
            <person name="Hu S."/>
            <person name="Zeng C."/>
            <person name="Zhang J."/>
            <person name="Zhang Y."/>
            <person name="Li R."/>
            <person name="Xu Z."/>
            <person name="Li S."/>
            <person name="Li X."/>
            <person name="Zheng H."/>
            <person name="Cong L."/>
            <person name="Lin L."/>
            <person name="Yin J."/>
            <person name="Geng J."/>
            <person name="Li G."/>
            <person name="Shi J."/>
            <person name="Liu J."/>
            <person name="Lv H."/>
            <person name="Li J."/>
            <person name="Wang J."/>
            <person name="Deng Y."/>
            <person name="Ran L."/>
            <person name="Shi X."/>
            <person name="Wang X."/>
            <person name="Wu Q."/>
            <person name="Li C."/>
            <person name="Ren X."/>
            <person name="Wang J."/>
            <person name="Wang X."/>
            <person name="Li D."/>
            <person name="Liu D."/>
            <person name="Zhang X."/>
            <person name="Ji Z."/>
            <person name="Zhao W."/>
            <person name="Sun Y."/>
            <person name="Zhang Z."/>
            <person name="Bao J."/>
            <person name="Han Y."/>
            <person name="Dong L."/>
            <person name="Ji J."/>
            <person name="Chen P."/>
            <person name="Wu S."/>
            <person name="Liu J."/>
            <person name="Xiao Y."/>
            <person name="Bu D."/>
            <person name="Tan J."/>
            <person name="Yang L."/>
            <person name="Ye C."/>
            <person name="Zhang J."/>
            <person name="Xu J."/>
            <person name="Zhou Y."/>
            <person name="Yu Y."/>
            <person name="Zhang B."/>
            <person name="Zhuang S."/>
            <person name="Wei H."/>
            <person name="Liu B."/>
            <person name="Lei M."/>
            <person name="Yu H."/>
            <person name="Li Y."/>
            <person name="Xu H."/>
            <person name="Wei S."/>
            <person name="He X."/>
            <person name="Fang L."/>
            <person name="Zhang Z."/>
            <person name="Zhang Y."/>
            <person name="Huang X."/>
            <person name="Su Z."/>
            <person name="Tong W."/>
            <person name="Li J."/>
            <person name="Tong Z."/>
            <person name="Li S."/>
            <person name="Ye J."/>
            <person name="Wang L."/>
            <person name="Fang L."/>
            <person name="Lei T."/>
            <person name="Chen C."/>
            <person name="Chen H."/>
            <person name="Xu Z."/>
            <person name="Li H."/>
            <person name="Huang H."/>
            <person name="Zhang F."/>
            <person name="Xu H."/>
            <person name="Li N."/>
            <person name="Zhao C."/>
            <person name="Li S."/>
            <person name="Dong L."/>
            <person name="Huang Y."/>
            <person name="Li L."/>
            <person name="Xi Y."/>
            <person name="Qi Q."/>
            <person name="Li W."/>
            <person name="Zhang B."/>
            <person name="Hu W."/>
            <person name="Zhang Y."/>
            <person name="Tian X."/>
            <person name="Jiao Y."/>
            <person name="Liang X."/>
            <person name="Jin J."/>
            <person name="Gao L."/>
            <person name="Zheng W."/>
            <person name="Hao B."/>
            <person name="Liu S."/>
            <person name="Wang W."/>
            <person name="Yuan L."/>
            <person name="Cao M."/>
            <person name="McDermott J."/>
            <person name="Samudrala R."/>
            <person name="Wang J."/>
            <person name="Wong G.K."/>
            <person name="Yang H."/>
        </authorList>
    </citation>
    <scope>NUCLEOTIDE SEQUENCE [LARGE SCALE GENOMIC DNA]</scope>
</reference>
<dbReference type="InterPro" id="IPR017853">
    <property type="entry name" value="GH"/>
</dbReference>
<accession>B9G0H2</accession>
<dbReference type="Proteomes" id="UP000007752">
    <property type="component" value="Chromosome 8"/>
</dbReference>
<dbReference type="Gene3D" id="3.20.20.80">
    <property type="entry name" value="Glycosidases"/>
    <property type="match status" value="1"/>
</dbReference>
<protein>
    <submittedName>
        <fullName evidence="1">Uncharacterized protein</fullName>
    </submittedName>
</protein>
<name>B9G0H2_ORYSJ</name>